<name>A0A0F5H203_9BACT</name>
<dbReference type="OrthoDB" id="393673at2"/>
<proteinExistence type="predicted"/>
<evidence type="ECO:0000313" key="1">
    <source>
        <dbReference type="EMBL" id="KKB26872.1"/>
    </source>
</evidence>
<protein>
    <submittedName>
        <fullName evidence="1">Uncharacterized protein</fullName>
    </submittedName>
</protein>
<reference evidence="1 2" key="1">
    <citation type="submission" date="2015-03" db="EMBL/GenBank/DDBJ databases">
        <title>Genome sequence of Mycoplasma meleagridis strain ATCC 25294.</title>
        <authorList>
            <person name="Yacoub E."/>
            <person name="Blanchard A."/>
            <person name="Sirand-Pugnet P."/>
            <person name="Mardassi B.B.A."/>
        </authorList>
    </citation>
    <scope>NUCLEOTIDE SEQUENCE [LARGE SCALE GENOMIC DNA]</scope>
    <source>
        <strain evidence="1 2">ATCC 25294</strain>
    </source>
</reference>
<evidence type="ECO:0000313" key="2">
    <source>
        <dbReference type="Proteomes" id="UP000033750"/>
    </source>
</evidence>
<dbReference type="EMBL" id="JZXN01000015">
    <property type="protein sequence ID" value="KKB26872.1"/>
    <property type="molecule type" value="Genomic_DNA"/>
</dbReference>
<dbReference type="STRING" id="29561.MM26B8_03740"/>
<sequence>MRKKNKVFLASSLGFLFLLVGAGVSSAAYFVIKKPATNSIIFKTAKGQLDINISEIEDNLRANVEDFLPIEIDNDYLISDEVKEKITALNNDPNNWIKDEYFSVEDNGKVLVYTDPINHVKFKDFSYGKYHGDYTNNTLNKTNEDEKNRFLLGYHGLALLANHFYNRQTFGPEIANLNSINVDDWRITSNNANGLYLTSTETIYLNGSFVAEKGFTLLQKVRFLVPVLFHEYMHHWASSYVNYANFNDDFVKATYRTHDDPVGTYSYFYKNFYNNFAYYLHFIKKQNDKENKSDLSSEKDNFNYLTNENYIGRIFNTQDLFKLGNTNSQAEYNKLLNMLNELALNSKDKTVTFKKYNTLSNKYINSSFKPSDLSYYYSIVELIPREWVKFALLPYYSAYSSPQQLPHFVANNKGYKVAQNFYLTSYSSLNSEQIVYTNSTYIQDWARAVNDALPVGSSNSESNNTRTFENNIWPYNLEEIDSSSGETIKMPLYKAFYKLFLDSMGFGKVISQIRSKVEWSFVNGNDIKLDSNKNTLDQVNINGYLDSLDYKALILEKDNKMLKVNLKLTPFMKFDVFNKPILSGKATKEDILKPKDIYSNLNNYVAYSTDYFDASLWKNSKIGFWKDTNKNNQIDKGEIIDTFVNDPLPQRNVATSNAKEYYIDNPNITWKQVVSSKDTKTNLYQLTLKDAIII</sequence>
<dbReference type="InterPro" id="IPR054786">
    <property type="entry name" value="MYPU_1760-like"/>
</dbReference>
<dbReference type="Proteomes" id="UP000033750">
    <property type="component" value="Unassembled WGS sequence"/>
</dbReference>
<gene>
    <name evidence="1" type="ORF">MMELEA_04480</name>
</gene>
<keyword evidence="2" id="KW-1185">Reference proteome</keyword>
<dbReference type="PROSITE" id="PS00018">
    <property type="entry name" value="EF_HAND_1"/>
    <property type="match status" value="1"/>
</dbReference>
<accession>A0A0F5H203</accession>
<dbReference type="NCBIfam" id="NF045830">
    <property type="entry name" value="MYPU_1760_HExxH"/>
    <property type="match status" value="1"/>
</dbReference>
<organism evidence="1 2">
    <name type="scientific">Mycoplasmopsis meleagridis ATCC 25294</name>
    <dbReference type="NCBI Taxonomy" id="1264554"/>
    <lineage>
        <taxon>Bacteria</taxon>
        <taxon>Bacillati</taxon>
        <taxon>Mycoplasmatota</taxon>
        <taxon>Mycoplasmoidales</taxon>
        <taxon>Metamycoplasmataceae</taxon>
        <taxon>Mycoplasmopsis</taxon>
    </lineage>
</organism>
<dbReference type="AlphaFoldDB" id="A0A0F5H203"/>
<dbReference type="RefSeq" id="WP_046096878.1">
    <property type="nucleotide sequence ID" value="NZ_JZXN01000015.1"/>
</dbReference>
<dbReference type="InterPro" id="IPR018247">
    <property type="entry name" value="EF_Hand_1_Ca_BS"/>
</dbReference>
<comment type="caution">
    <text evidence="1">The sequence shown here is derived from an EMBL/GenBank/DDBJ whole genome shotgun (WGS) entry which is preliminary data.</text>
</comment>
<dbReference type="PATRIC" id="fig|1264554.4.peg.394"/>